<evidence type="ECO:0000313" key="1">
    <source>
        <dbReference type="EMBL" id="MPM78775.1"/>
    </source>
</evidence>
<comment type="caution">
    <text evidence="1">The sequence shown here is derived from an EMBL/GenBank/DDBJ whole genome shotgun (WGS) entry which is preliminary data.</text>
</comment>
<dbReference type="AlphaFoldDB" id="A0A645CPF2"/>
<sequence>MEWHLEGYDNEFTGVLSVPPLKDYDVSLLGKIEFLVPSIELPDRVQLEFRLISGNGQILSKNALKLSFFPHVKPLFKKESAMSLYAPDLAEAADLLGLRRVNDLAEADVALVATLTDDLRQYLLQGGRVLWLAEKNDAQQTFLGLINIQPRQGTVWQGDWVNTFSWISPHPLFQTLPEYGLLDLNFSELTPDNVILGLGQDAFAHQVYAGMTVGWVQRTVALAAKIKVGKGELFISTFRLSQNMSSHPVAAGMVKDMISDLSQGIIKKK</sequence>
<name>A0A645CPF2_9ZZZZ</name>
<accession>A0A645CPF2</accession>
<proteinExistence type="predicted"/>
<reference evidence="1" key="1">
    <citation type="submission" date="2019-08" db="EMBL/GenBank/DDBJ databases">
        <authorList>
            <person name="Kucharzyk K."/>
            <person name="Murdoch R.W."/>
            <person name="Higgins S."/>
            <person name="Loffler F."/>
        </authorList>
    </citation>
    <scope>NUCLEOTIDE SEQUENCE</scope>
</reference>
<dbReference type="EMBL" id="VSSQ01028884">
    <property type="protein sequence ID" value="MPM78775.1"/>
    <property type="molecule type" value="Genomic_DNA"/>
</dbReference>
<gene>
    <name evidence="1" type="ORF">SDC9_125788</name>
</gene>
<protein>
    <submittedName>
        <fullName evidence="1">Uncharacterized protein</fullName>
    </submittedName>
</protein>
<organism evidence="1">
    <name type="scientific">bioreactor metagenome</name>
    <dbReference type="NCBI Taxonomy" id="1076179"/>
    <lineage>
        <taxon>unclassified sequences</taxon>
        <taxon>metagenomes</taxon>
        <taxon>ecological metagenomes</taxon>
    </lineage>
</organism>